<gene>
    <name evidence="2" type="ORF">METZ01_LOCUS193619</name>
</gene>
<dbReference type="InterPro" id="IPR003409">
    <property type="entry name" value="MORN"/>
</dbReference>
<dbReference type="AlphaFoldDB" id="A0A382DRC3"/>
<organism evidence="2">
    <name type="scientific">marine metagenome</name>
    <dbReference type="NCBI Taxonomy" id="408172"/>
    <lineage>
        <taxon>unclassified sequences</taxon>
        <taxon>metagenomes</taxon>
        <taxon>ecological metagenomes</taxon>
    </lineage>
</organism>
<dbReference type="PANTHER" id="PTHR43215">
    <property type="entry name" value="RADIAL SPOKE HEAD 1 HOMOLOG"/>
    <property type="match status" value="1"/>
</dbReference>
<dbReference type="Gene3D" id="2.20.110.10">
    <property type="entry name" value="Histone H3 K4-specific methyltransferase SET7/9 N-terminal domain"/>
    <property type="match status" value="2"/>
</dbReference>
<dbReference type="SMART" id="SM00698">
    <property type="entry name" value="MORN"/>
    <property type="match status" value="4"/>
</dbReference>
<dbReference type="SUPFAM" id="SSF82185">
    <property type="entry name" value="Histone H3 K4-specific methyltransferase SET7/9 N-terminal domain"/>
    <property type="match status" value="2"/>
</dbReference>
<reference evidence="2" key="1">
    <citation type="submission" date="2018-05" db="EMBL/GenBank/DDBJ databases">
        <authorList>
            <person name="Lanie J.A."/>
            <person name="Ng W.-L."/>
            <person name="Kazmierczak K.M."/>
            <person name="Andrzejewski T.M."/>
            <person name="Davidsen T.M."/>
            <person name="Wayne K.J."/>
            <person name="Tettelin H."/>
            <person name="Glass J.I."/>
            <person name="Rusch D."/>
            <person name="Podicherti R."/>
            <person name="Tsui H.-C.T."/>
            <person name="Winkler M.E."/>
        </authorList>
    </citation>
    <scope>NUCLEOTIDE SEQUENCE</scope>
</reference>
<accession>A0A382DRC3</accession>
<evidence type="ECO:0000313" key="2">
    <source>
        <dbReference type="EMBL" id="SVB40765.1"/>
    </source>
</evidence>
<dbReference type="EMBL" id="UINC01040628">
    <property type="protein sequence ID" value="SVB40765.1"/>
    <property type="molecule type" value="Genomic_DNA"/>
</dbReference>
<evidence type="ECO:0008006" key="3">
    <source>
        <dbReference type="Google" id="ProtNLM"/>
    </source>
</evidence>
<dbReference type="PANTHER" id="PTHR43215:SF14">
    <property type="entry name" value="RADIAL SPOKE HEAD 1 HOMOLOG"/>
    <property type="match status" value="1"/>
</dbReference>
<proteinExistence type="predicted"/>
<name>A0A382DRC3_9ZZZZ</name>
<dbReference type="GO" id="GO:0005829">
    <property type="term" value="C:cytosol"/>
    <property type="evidence" value="ECO:0007669"/>
    <property type="project" value="TreeGrafter"/>
</dbReference>
<evidence type="ECO:0000256" key="1">
    <source>
        <dbReference type="ARBA" id="ARBA00022737"/>
    </source>
</evidence>
<sequence length="380" mass="42038">MLPNPYFSHFPLHKQRSTGEYGVTAILLNAPLQLSLISLRAFYLPTMFHLKKLSQQRSLNFQTLLKRRRNLLCWLDAGSSNRRGVFIGGVPMNSQFIRLMFVPMVLALVGLVASDSYADKATIELWNGTYTGDVSNGVPHGQGVFIHPDDHLYVGSWKNGVAHGQGTQRFFGLLFAGEYEGGNRNGQGTFIYTKGRSKGDKYIGGVTNNTPDGRGAYIFQDGGKFVGEVKAGKFWNGINYLANGTVNGTYSAGKECDKCKPKQSQRALVAEVTAALKKLNSGSRIVWCATKIYAFETTELFCRENDGKKYSTKVLADAEHKRLKATPSTSSSSNSDAALELEYWNVVKKSNDVDLLQAYLDEYPNGKFAPLAKIKIKKLK</sequence>
<keyword evidence="1" id="KW-0677">Repeat</keyword>
<dbReference type="Pfam" id="PF02493">
    <property type="entry name" value="MORN"/>
    <property type="match status" value="4"/>
</dbReference>
<protein>
    <recommendedName>
        <fullName evidence="3">MORN repeat-containing protein</fullName>
    </recommendedName>
</protein>